<proteinExistence type="predicted"/>
<keyword evidence="2" id="KW-1185">Reference proteome</keyword>
<dbReference type="GO" id="GO:0004176">
    <property type="term" value="F:ATP-dependent peptidase activity"/>
    <property type="evidence" value="ECO:0007669"/>
    <property type="project" value="InterPro"/>
</dbReference>
<reference evidence="1 2" key="1">
    <citation type="journal article" date="2009" name="J. Bacteriol.">
        <title>Complete genome sequence and comparative genome analysis of enteropathogenic Escherichia coli O127:H6 strain E2348/69.</title>
        <authorList>
            <person name="Iguchi A."/>
            <person name="Thomson N.R."/>
            <person name="Ogura Y."/>
            <person name="Saunders D."/>
            <person name="Ooka T."/>
            <person name="Henderson I.R."/>
            <person name="Harris D."/>
            <person name="Asadulghani M."/>
            <person name="Kurokawa K."/>
            <person name="Dean P."/>
            <person name="Kenny B."/>
            <person name="Quail M.A."/>
            <person name="Thurston S."/>
            <person name="Dougan G."/>
            <person name="Hayashi T."/>
            <person name="Parkhill J."/>
            <person name="Frankel G."/>
        </authorList>
    </citation>
    <scope>NUCLEOTIDE SEQUENCE [LARGE SCALE GENOMIC DNA]</scope>
    <source>
        <strain evidence="2">E2348/69 / EPEC</strain>
    </source>
</reference>
<dbReference type="EMBL" id="FM180568">
    <property type="protein sequence ID" value="CAS11445.1"/>
    <property type="molecule type" value="Genomic_DNA"/>
</dbReference>
<evidence type="ECO:0000313" key="2">
    <source>
        <dbReference type="Proteomes" id="UP000008205"/>
    </source>
</evidence>
<dbReference type="GO" id="GO:0005524">
    <property type="term" value="F:ATP binding"/>
    <property type="evidence" value="ECO:0007669"/>
    <property type="project" value="InterPro"/>
</dbReference>
<accession>B7UM55</accession>
<sequence length="243" mass="27347">MGAIHQIYEQEMFYNWIGDGKRCVAFHEAGHAVAAWLIRLDMQVIAIMDESGYVAGEHVHEAQCLGVVKHGIIHSHDLRRLRESKSGVVGHDGKVIPFIRYYAEGIKRDATKAAFVALAGPVSEAIYENNEIFNIKYSLPHRYDMANVNDMLDLICATDKRINRKLMLSKLVEKTKFLMTQYWPEVGKIAHLLERDNIVNGRDVSSLIGLNVIDRATPFLVSDLSSTFAHLPYSSLPPNELAT</sequence>
<dbReference type="InterPro" id="IPR037219">
    <property type="entry name" value="Peptidase_M41-like"/>
</dbReference>
<dbReference type="HOGENOM" id="CLU_112466_0_0_6"/>
<organism evidence="1 2">
    <name type="scientific">Escherichia coli O127:H6 (strain E2348/69 / EPEC)</name>
    <dbReference type="NCBI Taxonomy" id="574521"/>
    <lineage>
        <taxon>Bacteria</taxon>
        <taxon>Pseudomonadati</taxon>
        <taxon>Pseudomonadota</taxon>
        <taxon>Gammaproteobacteria</taxon>
        <taxon>Enterobacterales</taxon>
        <taxon>Enterobacteriaceae</taxon>
        <taxon>Escherichia</taxon>
    </lineage>
</organism>
<dbReference type="GO" id="GO:0006508">
    <property type="term" value="P:proteolysis"/>
    <property type="evidence" value="ECO:0007669"/>
    <property type="project" value="InterPro"/>
</dbReference>
<gene>
    <name evidence="1" type="ordered locus">E2348C_3897</name>
</gene>
<name>B7UM55_ECO27</name>
<evidence type="ECO:0000313" key="1">
    <source>
        <dbReference type="EMBL" id="CAS11445.1"/>
    </source>
</evidence>
<evidence type="ECO:0008006" key="3">
    <source>
        <dbReference type="Google" id="ProtNLM"/>
    </source>
</evidence>
<dbReference type="GO" id="GO:0004222">
    <property type="term" value="F:metalloendopeptidase activity"/>
    <property type="evidence" value="ECO:0007669"/>
    <property type="project" value="InterPro"/>
</dbReference>
<dbReference type="KEGG" id="ecg:E2348C_3897"/>
<dbReference type="AlphaFoldDB" id="B7UM55"/>
<dbReference type="Gene3D" id="1.20.58.760">
    <property type="entry name" value="Peptidase M41"/>
    <property type="match status" value="1"/>
</dbReference>
<dbReference type="Proteomes" id="UP000008205">
    <property type="component" value="Chromosome"/>
</dbReference>
<dbReference type="RefSeq" id="WP_000500882.1">
    <property type="nucleotide sequence ID" value="NC_011601.1"/>
</dbReference>
<protein>
    <recommendedName>
        <fullName evidence="3">Peptidase M41 family protein</fullName>
    </recommendedName>
</protein>